<dbReference type="PANTHER" id="PTHR43280">
    <property type="entry name" value="ARAC-FAMILY TRANSCRIPTIONAL REGULATOR"/>
    <property type="match status" value="1"/>
</dbReference>
<dbReference type="Pfam" id="PF12833">
    <property type="entry name" value="HTH_18"/>
    <property type="match status" value="1"/>
</dbReference>
<evidence type="ECO:0000259" key="5">
    <source>
        <dbReference type="PROSITE" id="PS01124"/>
    </source>
</evidence>
<dbReference type="RefSeq" id="WP_155711670.1">
    <property type="nucleotide sequence ID" value="NZ_BMWU01000039.1"/>
</dbReference>
<evidence type="ECO:0000256" key="3">
    <source>
        <dbReference type="ARBA" id="ARBA00023163"/>
    </source>
</evidence>
<dbReference type="PRINTS" id="PR00032">
    <property type="entry name" value="HTHARAC"/>
</dbReference>
<dbReference type="InterPro" id="IPR018060">
    <property type="entry name" value="HTH_AraC"/>
</dbReference>
<evidence type="ECO:0000256" key="1">
    <source>
        <dbReference type="ARBA" id="ARBA00023015"/>
    </source>
</evidence>
<dbReference type="GO" id="GO:0043565">
    <property type="term" value="F:sequence-specific DNA binding"/>
    <property type="evidence" value="ECO:0007669"/>
    <property type="project" value="InterPro"/>
</dbReference>
<keyword evidence="3" id="KW-0804">Transcription</keyword>
<accession>A0A6I3XNB8</accession>
<evidence type="ECO:0000256" key="4">
    <source>
        <dbReference type="SAM" id="Phobius"/>
    </source>
</evidence>
<keyword evidence="4" id="KW-1133">Transmembrane helix</keyword>
<keyword evidence="2" id="KW-0238">DNA-binding</keyword>
<dbReference type="OrthoDB" id="8737325at2"/>
<dbReference type="Proteomes" id="UP000431684">
    <property type="component" value="Unassembled WGS sequence"/>
</dbReference>
<dbReference type="InterPro" id="IPR020449">
    <property type="entry name" value="Tscrpt_reg_AraC-type_HTH"/>
</dbReference>
<reference evidence="6 7" key="1">
    <citation type="submission" date="2019-11" db="EMBL/GenBank/DDBJ databases">
        <title>Draft Genome Sequences of Six Type Strains of the Genus Massilia.</title>
        <authorList>
            <person name="Miess H."/>
            <person name="Frediansyah A."/>
            <person name="Goeker M."/>
            <person name="Gross H."/>
        </authorList>
    </citation>
    <scope>NUCLEOTIDE SEQUENCE [LARGE SCALE GENOMIC DNA]</scope>
    <source>
        <strain evidence="6 7">DSM 17513</strain>
    </source>
</reference>
<feature type="domain" description="HTH araC/xylS-type" evidence="5">
    <location>
        <begin position="285"/>
        <end position="385"/>
    </location>
</feature>
<dbReference type="InterPro" id="IPR009057">
    <property type="entry name" value="Homeodomain-like_sf"/>
</dbReference>
<sequence length="402" mass="43877">MHKFHCKLLAAFVAVLAASIALSFLCLGAGRTRMSLLPPAGDSLRVRLHTYSDNVSGGGSAMSITGTTDISARFRLSPVAERPFAAAEVHFAGSDGQAAHLDISRYTTLSFFARCSPANTLILSIPTFDAKVSKRGDLISYRTPSTHFTCGIEKSLVSIDLTRLETDRWWFDLFRLNPAEHAYTLDQVPKIAFGTSSRSPFDTDSTLEISDLTVAGRDDRYRVLLAALLVMVWSGFLFAAFRAHARALVAVIGAQAAIGIQARNERPSIAYRQVSVDAHKDREKAAVLHFLATRYSDSDLDLETMAAETGVNRNKINDILKAELGQTFVACLNKLRLAEAARLLAEQSGATVAQIAYSVGYNNVSYFNRLFKETYGCTPKAFRNARNEDPGLVQGGQPARDA</sequence>
<dbReference type="EMBL" id="WNWM01000002">
    <property type="protein sequence ID" value="MUI16060.1"/>
    <property type="molecule type" value="Genomic_DNA"/>
</dbReference>
<keyword evidence="4" id="KW-0812">Transmembrane</keyword>
<dbReference type="AlphaFoldDB" id="A0A6I3XNB8"/>
<dbReference type="Gene3D" id="1.10.10.60">
    <property type="entry name" value="Homeodomain-like"/>
    <property type="match status" value="1"/>
</dbReference>
<dbReference type="PANTHER" id="PTHR43280:SF27">
    <property type="entry name" value="TRANSCRIPTIONAL REGULATOR MTLR"/>
    <property type="match status" value="1"/>
</dbReference>
<dbReference type="PROSITE" id="PS00041">
    <property type="entry name" value="HTH_ARAC_FAMILY_1"/>
    <property type="match status" value="1"/>
</dbReference>
<dbReference type="InterPro" id="IPR018062">
    <property type="entry name" value="HTH_AraC-typ_CS"/>
</dbReference>
<protein>
    <submittedName>
        <fullName evidence="6">Helix-turn-helix domain-containing protein</fullName>
    </submittedName>
</protein>
<comment type="caution">
    <text evidence="6">The sequence shown here is derived from an EMBL/GenBank/DDBJ whole genome shotgun (WGS) entry which is preliminary data.</text>
</comment>
<keyword evidence="4" id="KW-0472">Membrane</keyword>
<gene>
    <name evidence="6" type="ORF">GJV26_26895</name>
</gene>
<keyword evidence="1" id="KW-0805">Transcription regulation</keyword>
<evidence type="ECO:0000313" key="6">
    <source>
        <dbReference type="EMBL" id="MUI16060.1"/>
    </source>
</evidence>
<dbReference type="PROSITE" id="PS01124">
    <property type="entry name" value="HTH_ARAC_FAMILY_2"/>
    <property type="match status" value="1"/>
</dbReference>
<organism evidence="6 7">
    <name type="scientific">Pseudoduganella dura</name>
    <dbReference type="NCBI Taxonomy" id="321982"/>
    <lineage>
        <taxon>Bacteria</taxon>
        <taxon>Pseudomonadati</taxon>
        <taxon>Pseudomonadota</taxon>
        <taxon>Betaproteobacteria</taxon>
        <taxon>Burkholderiales</taxon>
        <taxon>Oxalobacteraceae</taxon>
        <taxon>Telluria group</taxon>
        <taxon>Pseudoduganella</taxon>
    </lineage>
</organism>
<proteinExistence type="predicted"/>
<name>A0A6I3XNB8_9BURK</name>
<evidence type="ECO:0000313" key="7">
    <source>
        <dbReference type="Proteomes" id="UP000431684"/>
    </source>
</evidence>
<dbReference type="SUPFAM" id="SSF46689">
    <property type="entry name" value="Homeodomain-like"/>
    <property type="match status" value="1"/>
</dbReference>
<keyword evidence="7" id="KW-1185">Reference proteome</keyword>
<dbReference type="GO" id="GO:0003700">
    <property type="term" value="F:DNA-binding transcription factor activity"/>
    <property type="evidence" value="ECO:0007669"/>
    <property type="project" value="InterPro"/>
</dbReference>
<evidence type="ECO:0000256" key="2">
    <source>
        <dbReference type="ARBA" id="ARBA00023125"/>
    </source>
</evidence>
<dbReference type="SMART" id="SM00342">
    <property type="entry name" value="HTH_ARAC"/>
    <property type="match status" value="1"/>
</dbReference>
<feature type="transmembrane region" description="Helical" evidence="4">
    <location>
        <begin position="221"/>
        <end position="241"/>
    </location>
</feature>